<reference evidence="2" key="1">
    <citation type="submission" date="2019-08" db="EMBL/GenBank/DDBJ databases">
        <authorList>
            <person name="Kucharzyk K."/>
            <person name="Murdoch R.W."/>
            <person name="Higgins S."/>
            <person name="Loffler F."/>
        </authorList>
    </citation>
    <scope>NUCLEOTIDE SEQUENCE</scope>
</reference>
<gene>
    <name evidence="2" type="ORF">SDC9_189261</name>
</gene>
<dbReference type="InterPro" id="IPR008207">
    <property type="entry name" value="Sig_transdc_His_kin_Hpt_dom"/>
</dbReference>
<dbReference type="SUPFAM" id="SSF47226">
    <property type="entry name" value="Histidine-containing phosphotransfer domain, HPT domain"/>
    <property type="match status" value="1"/>
</dbReference>
<proteinExistence type="predicted"/>
<evidence type="ECO:0000259" key="1">
    <source>
        <dbReference type="PROSITE" id="PS50894"/>
    </source>
</evidence>
<dbReference type="Gene3D" id="1.20.120.160">
    <property type="entry name" value="HPT domain"/>
    <property type="match status" value="1"/>
</dbReference>
<accession>A0A645HT12</accession>
<dbReference type="Pfam" id="PF01627">
    <property type="entry name" value="Hpt"/>
    <property type="match status" value="1"/>
</dbReference>
<protein>
    <recommendedName>
        <fullName evidence="1">HPt domain-containing protein</fullName>
    </recommendedName>
</protein>
<comment type="caution">
    <text evidence="2">The sequence shown here is derived from an EMBL/GenBank/DDBJ whole genome shotgun (WGS) entry which is preliminary data.</text>
</comment>
<dbReference type="InterPro" id="IPR036641">
    <property type="entry name" value="HPT_dom_sf"/>
</dbReference>
<feature type="domain" description="HPt" evidence="1">
    <location>
        <begin position="1"/>
        <end position="68"/>
    </location>
</feature>
<dbReference type="GO" id="GO:0000160">
    <property type="term" value="P:phosphorelay signal transduction system"/>
    <property type="evidence" value="ECO:0007669"/>
    <property type="project" value="InterPro"/>
</dbReference>
<dbReference type="EMBL" id="VSSQ01098935">
    <property type="protein sequence ID" value="MPN41706.1"/>
    <property type="molecule type" value="Genomic_DNA"/>
</dbReference>
<evidence type="ECO:0000313" key="2">
    <source>
        <dbReference type="EMBL" id="MPN41706.1"/>
    </source>
</evidence>
<dbReference type="PROSITE" id="PS50894">
    <property type="entry name" value="HPT"/>
    <property type="match status" value="1"/>
</dbReference>
<dbReference type="AlphaFoldDB" id="A0A645HT12"/>
<organism evidence="2">
    <name type="scientific">bioreactor metagenome</name>
    <dbReference type="NCBI Taxonomy" id="1076179"/>
    <lineage>
        <taxon>unclassified sequences</taxon>
        <taxon>metagenomes</taxon>
        <taxon>ecological metagenomes</taxon>
    </lineage>
</organism>
<name>A0A645HT12_9ZZZZ</name>
<sequence>MENKDATRANFLSHSIKGAAGNFEIRSIREPASRIEEITKKGSLEGCMEMLDQIKAIIPILEKDYRKNLPGATK</sequence>